<gene>
    <name evidence="3" type="ORF">BJY18_000158</name>
</gene>
<dbReference type="Gene3D" id="3.50.50.60">
    <property type="entry name" value="FAD/NAD(P)-binding domain"/>
    <property type="match status" value="2"/>
</dbReference>
<dbReference type="SUPFAM" id="SSF54427">
    <property type="entry name" value="NTF2-like"/>
    <property type="match status" value="1"/>
</dbReference>
<proteinExistence type="predicted"/>
<dbReference type="PANTHER" id="PTHR43539">
    <property type="entry name" value="FLAVIN-BINDING MONOOXYGENASE-LIKE PROTEIN (AFU_ORTHOLOGUE AFUA_4G09220)"/>
    <property type="match status" value="1"/>
</dbReference>
<dbReference type="RefSeq" id="WP_184776852.1">
    <property type="nucleotide sequence ID" value="NZ_JACHMG010000001.1"/>
</dbReference>
<dbReference type="GO" id="GO:0050660">
    <property type="term" value="F:flavin adenine dinucleotide binding"/>
    <property type="evidence" value="ECO:0007669"/>
    <property type="project" value="TreeGrafter"/>
</dbReference>
<evidence type="ECO:0000313" key="4">
    <source>
        <dbReference type="Proteomes" id="UP000581769"/>
    </source>
</evidence>
<dbReference type="AlphaFoldDB" id="A0A840IL46"/>
<keyword evidence="4" id="KW-1185">Reference proteome</keyword>
<reference evidence="3 4" key="1">
    <citation type="submission" date="2020-08" db="EMBL/GenBank/DDBJ databases">
        <title>Sequencing the genomes of 1000 actinobacteria strains.</title>
        <authorList>
            <person name="Klenk H.-P."/>
        </authorList>
    </citation>
    <scope>NUCLEOTIDE SEQUENCE [LARGE SCALE GENOMIC DNA]</scope>
    <source>
        <strain evidence="3 4">DSM 45859</strain>
    </source>
</reference>
<dbReference type="InterPro" id="IPR036188">
    <property type="entry name" value="FAD/NAD-bd_sf"/>
</dbReference>
<organism evidence="3 4">
    <name type="scientific">Amycolatopsis jiangsuensis</name>
    <dbReference type="NCBI Taxonomy" id="1181879"/>
    <lineage>
        <taxon>Bacteria</taxon>
        <taxon>Bacillati</taxon>
        <taxon>Actinomycetota</taxon>
        <taxon>Actinomycetes</taxon>
        <taxon>Pseudonocardiales</taxon>
        <taxon>Pseudonocardiaceae</taxon>
        <taxon>Amycolatopsis</taxon>
    </lineage>
</organism>
<dbReference type="PRINTS" id="PR00411">
    <property type="entry name" value="PNDRDTASEI"/>
</dbReference>
<dbReference type="SUPFAM" id="SSF51735">
    <property type="entry name" value="NAD(P)-binding Rossmann-fold domains"/>
    <property type="match status" value="1"/>
</dbReference>
<dbReference type="GO" id="GO:0004497">
    <property type="term" value="F:monooxygenase activity"/>
    <property type="evidence" value="ECO:0007669"/>
    <property type="project" value="TreeGrafter"/>
</dbReference>
<keyword evidence="1" id="KW-0560">Oxidoreductase</keyword>
<evidence type="ECO:0000313" key="3">
    <source>
        <dbReference type="EMBL" id="MBB4682673.1"/>
    </source>
</evidence>
<dbReference type="Proteomes" id="UP000581769">
    <property type="component" value="Unassembled WGS sequence"/>
</dbReference>
<dbReference type="PANTHER" id="PTHR43539:SF68">
    <property type="entry name" value="FLAVIN-BINDING MONOOXYGENASE-LIKE PROTEIN (AFU_ORTHOLOGUE AFUA_4G09220)"/>
    <property type="match status" value="1"/>
</dbReference>
<accession>A0A840IL46</accession>
<feature type="region of interest" description="Disordered" evidence="2">
    <location>
        <begin position="313"/>
        <end position="333"/>
    </location>
</feature>
<sequence length="605" mass="67540">MTHTLDPVELERSPQARVDAWLGRFEAALAARDVRAAAALFALDCFWRDLVSFTWNLKTVEGREGVADLLTTCLDGVDPSGFRTTEPPAEAGGVVEAWIEFETAAGRGKGHLRLKEEGAWTLLTTLRELKDFPEPRGDLRPRGARHGAVEDRRSWADEREAEEAELGYERQPYVVVIGGGQGGIALGARLRQLGVPALVVERNDRAGDSWRKRYKSLCLHDPVWYDHLPYLPFPDNWPVFAPKDKIADWLEMYTRVMEVPYWTRSAVTSATYDETARQWRVVVDRAGVEVVLTPRHVVFATGMSGKPNLPSFPGMDEFEGEQHHSSQHSGPEAYEGRKAVVVGSNNSAHDICAALWEHGADVTMVQRSSTHIVRSDSLMDLGLGDLYSERAVQGGMTTEKADLTFASLPYRIMHEFQIPIYRRIAERDADFYTRLEEAGFEHDWGDDGSGLFLKYLRRGSGYYIDVGAAELVASGRIKLAHGQVDHLTRTGVVLADGTELDADLVVYATGYGSMNGWVADLCGQEMADRVGKCWGLGSETTKDPGPWEGEQRNMWKPTQQPGLWFHGGNLHQSRHYSLYLALQLKARYEGLPTPVYGTQEVHHLS</sequence>
<dbReference type="InterPro" id="IPR050982">
    <property type="entry name" value="Auxin_biosynth/cation_transpt"/>
</dbReference>
<name>A0A840IL46_9PSEU</name>
<dbReference type="Pfam" id="PF13738">
    <property type="entry name" value="Pyr_redox_3"/>
    <property type="match status" value="1"/>
</dbReference>
<dbReference type="Gene3D" id="3.10.450.50">
    <property type="match status" value="1"/>
</dbReference>
<dbReference type="EMBL" id="JACHMG010000001">
    <property type="protein sequence ID" value="MBB4682673.1"/>
    <property type="molecule type" value="Genomic_DNA"/>
</dbReference>
<comment type="caution">
    <text evidence="3">The sequence shown here is derived from an EMBL/GenBank/DDBJ whole genome shotgun (WGS) entry which is preliminary data.</text>
</comment>
<dbReference type="SUPFAM" id="SSF51905">
    <property type="entry name" value="FAD/NAD(P)-binding domain"/>
    <property type="match status" value="1"/>
</dbReference>
<dbReference type="InterPro" id="IPR036291">
    <property type="entry name" value="NAD(P)-bd_dom_sf"/>
</dbReference>
<protein>
    <submittedName>
        <fullName evidence="3">Putative flavoprotein involved in K+ transport</fullName>
    </submittedName>
</protein>
<evidence type="ECO:0000256" key="2">
    <source>
        <dbReference type="SAM" id="MobiDB-lite"/>
    </source>
</evidence>
<evidence type="ECO:0000256" key="1">
    <source>
        <dbReference type="ARBA" id="ARBA00023002"/>
    </source>
</evidence>
<dbReference type="InterPro" id="IPR032710">
    <property type="entry name" value="NTF2-like_dom_sf"/>
</dbReference>